<keyword evidence="1" id="KW-1133">Transmembrane helix</keyword>
<reference evidence="2" key="2">
    <citation type="submission" date="2023-04" db="EMBL/GenBank/DDBJ databases">
        <title>Paracnuella aquatica gen. nov., sp. nov., a member of the family Chitinophagaceae isolated from a hot spring.</title>
        <authorList>
            <person name="Wang C."/>
        </authorList>
    </citation>
    <scope>NUCLEOTIDE SEQUENCE</scope>
    <source>
        <strain evidence="2">LB-8</strain>
    </source>
</reference>
<evidence type="ECO:0000313" key="3">
    <source>
        <dbReference type="Proteomes" id="UP001155483"/>
    </source>
</evidence>
<dbReference type="AlphaFoldDB" id="A0A9X3BII3"/>
<dbReference type="Proteomes" id="UP001155483">
    <property type="component" value="Unassembled WGS sequence"/>
</dbReference>
<name>A0A9X3BII3_9BACT</name>
<reference evidence="2" key="1">
    <citation type="submission" date="2022-09" db="EMBL/GenBank/DDBJ databases">
        <authorList>
            <person name="Yuan C."/>
            <person name="Ke Z."/>
        </authorList>
    </citation>
    <scope>NUCLEOTIDE SEQUENCE</scope>
    <source>
        <strain evidence="2">LB-8</strain>
    </source>
</reference>
<feature type="transmembrane region" description="Helical" evidence="1">
    <location>
        <begin position="422"/>
        <end position="440"/>
    </location>
</feature>
<proteinExistence type="predicted"/>
<protein>
    <submittedName>
        <fullName evidence="2">Uncharacterized protein</fullName>
    </submittedName>
</protein>
<dbReference type="RefSeq" id="WP_279298861.1">
    <property type="nucleotide sequence ID" value="NZ_JAOTIF010000020.1"/>
</dbReference>
<feature type="transmembrane region" description="Helical" evidence="1">
    <location>
        <begin position="390"/>
        <end position="410"/>
    </location>
</feature>
<comment type="caution">
    <text evidence="2">The sequence shown here is derived from an EMBL/GenBank/DDBJ whole genome shotgun (WGS) entry which is preliminary data.</text>
</comment>
<evidence type="ECO:0000256" key="1">
    <source>
        <dbReference type="SAM" id="Phobius"/>
    </source>
</evidence>
<sequence length="562" mass="65132">MSDLNFIVEKLEDMRKDIGISNFSGFLEKTGENVSKIAADRSCHVDIYYHSSSIPSIRKKVEEISKQNGEPGFVYHFISDKKEPLRMFLQMMPAIAVIFLDEDFSQSEKPFQFLRNRVGQYKLLFLINFSGEEKMAKEFSAQIDRSIKLHAISYEAFSSTSLKALISEMVDNNILARLNSFALHNTVRPIVPMLQDIFQTENKIFQTRKLLSGQHGQIIRKEEQMQNNNDFNNNLKTLVQKNMQEMEKSYRSKYEDMNKPNTGRFSQVASDCVQQIKDFQREEIAEKSEKVAISLKKNDTDRILATVGLNLKEEFRKDEAFIHKVFEELVSKVNNQLNEKGISPLKPSELFLPFAEGQRILNSYCYIGKPYAGELVKKGINEYFIALRDYTGLIMVVAGLLAPLNMVATISENAVLKAMSNFIRITTGMITLIMIVYGIYDLRRRIPRKRQEEQDKELNRARETTMQECKRMFNESSRDWQSSVSNWIRDVGQNILVQIEANIKNQGQQKLQQLNIERMQQQRSQQSIDTLHRNFGYAEKSKDALISKFRDSFSNIEKEIKL</sequence>
<keyword evidence="1" id="KW-0812">Transmembrane</keyword>
<evidence type="ECO:0000313" key="2">
    <source>
        <dbReference type="EMBL" id="MCU7551422.1"/>
    </source>
</evidence>
<organism evidence="2 3">
    <name type="scientific">Paraflavisolibacter caeni</name>
    <dbReference type="NCBI Taxonomy" id="2982496"/>
    <lineage>
        <taxon>Bacteria</taxon>
        <taxon>Pseudomonadati</taxon>
        <taxon>Bacteroidota</taxon>
        <taxon>Chitinophagia</taxon>
        <taxon>Chitinophagales</taxon>
        <taxon>Chitinophagaceae</taxon>
        <taxon>Paraflavisolibacter</taxon>
    </lineage>
</organism>
<gene>
    <name evidence="2" type="ORF">OCK74_20030</name>
</gene>
<dbReference type="EMBL" id="JAOTIF010000020">
    <property type="protein sequence ID" value="MCU7551422.1"/>
    <property type="molecule type" value="Genomic_DNA"/>
</dbReference>
<accession>A0A9X3BII3</accession>
<keyword evidence="1" id="KW-0472">Membrane</keyword>
<keyword evidence="3" id="KW-1185">Reference proteome</keyword>